<dbReference type="PANTHER" id="PTHR43337">
    <property type="entry name" value="XANTHINE/URACIL PERMEASE C887.17-RELATED"/>
    <property type="match status" value="1"/>
</dbReference>
<evidence type="ECO:0000256" key="7">
    <source>
        <dbReference type="SAM" id="Phobius"/>
    </source>
</evidence>
<name>A0ABR3UAE3_9PLEO</name>
<evidence type="ECO:0000256" key="3">
    <source>
        <dbReference type="ARBA" id="ARBA00022448"/>
    </source>
</evidence>
<keyword evidence="4 7" id="KW-0812">Transmembrane</keyword>
<organism evidence="8 9">
    <name type="scientific">Alternaria dauci</name>
    <dbReference type="NCBI Taxonomy" id="48095"/>
    <lineage>
        <taxon>Eukaryota</taxon>
        <taxon>Fungi</taxon>
        <taxon>Dikarya</taxon>
        <taxon>Ascomycota</taxon>
        <taxon>Pezizomycotina</taxon>
        <taxon>Dothideomycetes</taxon>
        <taxon>Pleosporomycetidae</taxon>
        <taxon>Pleosporales</taxon>
        <taxon>Pleosporineae</taxon>
        <taxon>Pleosporaceae</taxon>
        <taxon>Alternaria</taxon>
        <taxon>Alternaria sect. Porri</taxon>
    </lineage>
</organism>
<keyword evidence="9" id="KW-1185">Reference proteome</keyword>
<evidence type="ECO:0000256" key="4">
    <source>
        <dbReference type="ARBA" id="ARBA00022692"/>
    </source>
</evidence>
<evidence type="ECO:0008006" key="10">
    <source>
        <dbReference type="Google" id="ProtNLM"/>
    </source>
</evidence>
<reference evidence="8 9" key="1">
    <citation type="submission" date="2024-09" db="EMBL/GenBank/DDBJ databases">
        <title>T2T genomes of carrot and Alternaria dauci and their utility for understanding host-pathogen interaction during carrot leaf blight disease.</title>
        <authorList>
            <person name="Liu W."/>
            <person name="Xu S."/>
            <person name="Ou C."/>
            <person name="Liu X."/>
            <person name="Zhuang F."/>
            <person name="Deng X.W."/>
        </authorList>
    </citation>
    <scope>NUCLEOTIDE SEQUENCE [LARGE SCALE GENOMIC DNA]</scope>
    <source>
        <strain evidence="8 9">A2016</strain>
    </source>
</reference>
<keyword evidence="5 7" id="KW-1133">Transmembrane helix</keyword>
<dbReference type="RefSeq" id="XP_069303868.1">
    <property type="nucleotide sequence ID" value="XM_069454420.1"/>
</dbReference>
<feature type="transmembrane region" description="Helical" evidence="7">
    <location>
        <begin position="168"/>
        <end position="194"/>
    </location>
</feature>
<feature type="transmembrane region" description="Helical" evidence="7">
    <location>
        <begin position="134"/>
        <end position="156"/>
    </location>
</feature>
<feature type="transmembrane region" description="Helical" evidence="7">
    <location>
        <begin position="399"/>
        <end position="419"/>
    </location>
</feature>
<feature type="transmembrane region" description="Helical" evidence="7">
    <location>
        <begin position="230"/>
        <end position="248"/>
    </location>
</feature>
<dbReference type="EMBL" id="JBHGVX010000008">
    <property type="protein sequence ID" value="KAL1793284.1"/>
    <property type="molecule type" value="Genomic_DNA"/>
</dbReference>
<comment type="caution">
    <text evidence="8">The sequence shown here is derived from an EMBL/GenBank/DDBJ whole genome shotgun (WGS) entry which is preliminary data.</text>
</comment>
<gene>
    <name evidence="8" type="ORF">ACET3X_008266</name>
</gene>
<evidence type="ECO:0000256" key="5">
    <source>
        <dbReference type="ARBA" id="ARBA00022989"/>
    </source>
</evidence>
<dbReference type="InterPro" id="IPR045018">
    <property type="entry name" value="Azg-like"/>
</dbReference>
<evidence type="ECO:0000256" key="2">
    <source>
        <dbReference type="ARBA" id="ARBA00005697"/>
    </source>
</evidence>
<feature type="transmembrane region" description="Helical" evidence="7">
    <location>
        <begin position="431"/>
        <end position="457"/>
    </location>
</feature>
<comment type="similarity">
    <text evidence="2">Belongs to the nucleobase:cation symporter-2 (NCS2) (TC 2.A.40) family. Azg-like subfamily.</text>
</comment>
<proteinExistence type="inferred from homology"/>
<keyword evidence="3" id="KW-0813">Transport</keyword>
<accession>A0ABR3UAE3</accession>
<feature type="transmembrane region" description="Helical" evidence="7">
    <location>
        <begin position="99"/>
        <end position="122"/>
    </location>
</feature>
<feature type="transmembrane region" description="Helical" evidence="7">
    <location>
        <begin position="374"/>
        <end position="393"/>
    </location>
</feature>
<comment type="subcellular location">
    <subcellularLocation>
        <location evidence="1">Membrane</location>
        <topology evidence="1">Multi-pass membrane protein</topology>
    </subcellularLocation>
</comment>
<keyword evidence="6 7" id="KW-0472">Membrane</keyword>
<dbReference type="InterPro" id="IPR006043">
    <property type="entry name" value="NCS2"/>
</dbReference>
<dbReference type="PANTHER" id="PTHR43337:SF3">
    <property type="entry name" value="PURINE TRANSPORTER"/>
    <property type="match status" value="1"/>
</dbReference>
<evidence type="ECO:0000313" key="9">
    <source>
        <dbReference type="Proteomes" id="UP001578633"/>
    </source>
</evidence>
<evidence type="ECO:0000313" key="8">
    <source>
        <dbReference type="EMBL" id="KAL1793284.1"/>
    </source>
</evidence>
<dbReference type="Proteomes" id="UP001578633">
    <property type="component" value="Chromosome 8"/>
</dbReference>
<evidence type="ECO:0000256" key="1">
    <source>
        <dbReference type="ARBA" id="ARBA00004141"/>
    </source>
</evidence>
<protein>
    <recommendedName>
        <fullName evidence="10">Xanthine/uracil permease</fullName>
    </recommendedName>
</protein>
<dbReference type="Pfam" id="PF00860">
    <property type="entry name" value="Xan_ur_permease"/>
    <property type="match status" value="1"/>
</dbReference>
<dbReference type="GeneID" id="96088588"/>
<sequence>MGFIERKKAALNDVVSASFVGRYFHLDGSGHPNEIKNARFTTEIRAGLTTFFTMAYIIAVNASVLTDSGATCVCNDPIDPTCLNDEAYALCLLEINRDFVTATAAIAALGSFLMGILANLPVALAPAMGLNAYLAYQIVGFHGTGFIFVALSLAGIRQWLARIIPASIKVACGAGIGLFLTLIGLSYSAGIGAITGARATPLELGGCPSEYLDPDTGACLSHKATNPSKSMWLGFLVGGVFTALLMTYKIRGSMIFGIALVSIFCWPRDTSITYFPRTTIGDSRFEFFKNVVGFHPIKHTLLAQDWDLSNVGTLYSMARFSGVVDPDTGDFPRSTIAYSADAIAISIGSLFGSSPVTAFVESGAGIQEGGRTGLTAITTGICFFISLFFAPIFASIPPWATGGALILVGCMMMRGVLAINWNYPGDSIPAFVTLMFMPFSYSIAYGLIAGIMCFAIINTTTWALGAISGGRLLPPDYDDKEYWSFRSDSPRAQPWFIRAIKGEKRFWRPQAADSFELESTEARVEAHTKA</sequence>
<evidence type="ECO:0000256" key="6">
    <source>
        <dbReference type="ARBA" id="ARBA00023136"/>
    </source>
</evidence>